<dbReference type="InterPro" id="IPR025345">
    <property type="entry name" value="DUF4249"/>
</dbReference>
<keyword evidence="1" id="KW-0732">Signal</keyword>
<gene>
    <name evidence="2" type="ORF">DSM02_3975</name>
</gene>
<evidence type="ECO:0000313" key="3">
    <source>
        <dbReference type="Proteomes" id="UP000289859"/>
    </source>
</evidence>
<protein>
    <recommendedName>
        <fullName evidence="4">DUF4249 domain-containing protein</fullName>
    </recommendedName>
</protein>
<accession>A0A4Q0NQ72</accession>
<dbReference type="Proteomes" id="UP000289859">
    <property type="component" value="Unassembled WGS sequence"/>
</dbReference>
<dbReference type="AlphaFoldDB" id="A0A4Q0NQ72"/>
<sequence>MKTTRALLRTGLLLCVLFVSCEEVIELDLDTQEPQLVIAGFISDGQGPYTVRISRSVAFYDTNNFPVEEHANVRITSDEGITEVLTQTSPGVYQTAHLRGQRGVAYTLDVALDGTSYSATSRIPAESIALDSIQVGYKKASIFQEAGYYAIAYFKDPPDVANYYRLQVLVNGEEYVFRDDEETDDDGTRDTNFWLLRDKFTDGNVQDYEFPHRLAPGDTLHVRLQQVDRITFDYYRTLVDVLSGGGIAPANPITNWDPEVLGYFGALSETETTVVVPEEQ</sequence>
<dbReference type="OrthoDB" id="637707at2"/>
<dbReference type="PROSITE" id="PS51257">
    <property type="entry name" value="PROKAR_LIPOPROTEIN"/>
    <property type="match status" value="1"/>
</dbReference>
<feature type="signal peptide" evidence="1">
    <location>
        <begin position="1"/>
        <end position="21"/>
    </location>
</feature>
<keyword evidence="3" id="KW-1185">Reference proteome</keyword>
<dbReference type="Pfam" id="PF14054">
    <property type="entry name" value="DUF4249"/>
    <property type="match status" value="1"/>
</dbReference>
<reference evidence="2 3" key="1">
    <citation type="submission" date="2018-07" db="EMBL/GenBank/DDBJ databases">
        <title>Leeuwenhoekiella genomics.</title>
        <authorList>
            <person name="Tahon G."/>
            <person name="Willems A."/>
        </authorList>
    </citation>
    <scope>NUCLEOTIDE SEQUENCE [LARGE SCALE GENOMIC DNA]</scope>
    <source>
        <strain evidence="2 3">LMG 29608</strain>
    </source>
</reference>
<feature type="chain" id="PRO_5020235480" description="DUF4249 domain-containing protein" evidence="1">
    <location>
        <begin position="22"/>
        <end position="280"/>
    </location>
</feature>
<dbReference type="EMBL" id="QOVK01000033">
    <property type="protein sequence ID" value="RXG11873.1"/>
    <property type="molecule type" value="Genomic_DNA"/>
</dbReference>
<evidence type="ECO:0000313" key="2">
    <source>
        <dbReference type="EMBL" id="RXG11873.1"/>
    </source>
</evidence>
<evidence type="ECO:0000256" key="1">
    <source>
        <dbReference type="SAM" id="SignalP"/>
    </source>
</evidence>
<name>A0A4Q0NQ72_9FLAO</name>
<proteinExistence type="predicted"/>
<dbReference type="RefSeq" id="WP_128767156.1">
    <property type="nucleotide sequence ID" value="NZ_JBHUOO010000024.1"/>
</dbReference>
<comment type="caution">
    <text evidence="2">The sequence shown here is derived from an EMBL/GenBank/DDBJ whole genome shotgun (WGS) entry which is preliminary data.</text>
</comment>
<evidence type="ECO:0008006" key="4">
    <source>
        <dbReference type="Google" id="ProtNLM"/>
    </source>
</evidence>
<organism evidence="2 3">
    <name type="scientific">Leeuwenhoekiella polynyae</name>
    <dbReference type="NCBI Taxonomy" id="1550906"/>
    <lineage>
        <taxon>Bacteria</taxon>
        <taxon>Pseudomonadati</taxon>
        <taxon>Bacteroidota</taxon>
        <taxon>Flavobacteriia</taxon>
        <taxon>Flavobacteriales</taxon>
        <taxon>Flavobacteriaceae</taxon>
        <taxon>Leeuwenhoekiella</taxon>
    </lineage>
</organism>